<feature type="domain" description="Vacuolar sorting protein Vps3844 C-terminal" evidence="3">
    <location>
        <begin position="263"/>
        <end position="359"/>
    </location>
</feature>
<protein>
    <recommendedName>
        <fullName evidence="3">Vacuolar sorting protein Vps3844 C-terminal domain-containing protein</fullName>
    </recommendedName>
</protein>
<proteinExistence type="predicted"/>
<dbReference type="GO" id="GO:0005783">
    <property type="term" value="C:endoplasmic reticulum"/>
    <property type="evidence" value="ECO:0007669"/>
    <property type="project" value="TreeGrafter"/>
</dbReference>
<feature type="chain" id="PRO_5004564226" description="Vacuolar sorting protein Vps3844 C-terminal domain-containing protein" evidence="2">
    <location>
        <begin position="17"/>
        <end position="368"/>
    </location>
</feature>
<dbReference type="Pfam" id="PF12955">
    <property type="entry name" value="Vps3844_C"/>
    <property type="match status" value="1"/>
</dbReference>
<evidence type="ECO:0000313" key="5">
    <source>
        <dbReference type="Proteomes" id="UP000015241"/>
    </source>
</evidence>
<dbReference type="InParanoid" id="S8G306"/>
<feature type="transmembrane region" description="Helical" evidence="1">
    <location>
        <begin position="325"/>
        <end position="346"/>
    </location>
</feature>
<keyword evidence="1" id="KW-0472">Membrane</keyword>
<feature type="signal peptide" evidence="2">
    <location>
        <begin position="1"/>
        <end position="16"/>
    </location>
</feature>
<dbReference type="PANTHER" id="PTHR36853:SF1">
    <property type="entry name" value="DUF3844 DOMAIN-CONTAINING PROTEIN"/>
    <property type="match status" value="1"/>
</dbReference>
<dbReference type="InterPro" id="IPR053065">
    <property type="entry name" value="Archenteron_Induction-Rel"/>
</dbReference>
<accession>S8G306</accession>
<dbReference type="InterPro" id="IPR024382">
    <property type="entry name" value="Vps3844_C"/>
</dbReference>
<organism evidence="4 5">
    <name type="scientific">Fomitopsis schrenkii</name>
    <name type="common">Brown rot fungus</name>
    <dbReference type="NCBI Taxonomy" id="2126942"/>
    <lineage>
        <taxon>Eukaryota</taxon>
        <taxon>Fungi</taxon>
        <taxon>Dikarya</taxon>
        <taxon>Basidiomycota</taxon>
        <taxon>Agaricomycotina</taxon>
        <taxon>Agaricomycetes</taxon>
        <taxon>Polyporales</taxon>
        <taxon>Fomitopsis</taxon>
    </lineage>
</organism>
<keyword evidence="5" id="KW-1185">Reference proteome</keyword>
<evidence type="ECO:0000256" key="2">
    <source>
        <dbReference type="SAM" id="SignalP"/>
    </source>
</evidence>
<dbReference type="Proteomes" id="UP000015241">
    <property type="component" value="Unassembled WGS sequence"/>
</dbReference>
<evidence type="ECO:0000259" key="3">
    <source>
        <dbReference type="Pfam" id="PF12955"/>
    </source>
</evidence>
<dbReference type="AlphaFoldDB" id="S8G306"/>
<keyword evidence="2" id="KW-0732">Signal</keyword>
<dbReference type="EMBL" id="KE504126">
    <property type="protein sequence ID" value="EPT04670.1"/>
    <property type="molecule type" value="Genomic_DNA"/>
</dbReference>
<dbReference type="eggNOG" id="ENOG502S64Q">
    <property type="taxonomic scope" value="Eukaryota"/>
</dbReference>
<dbReference type="HOGENOM" id="CLU_754738_0_0_1"/>
<keyword evidence="1" id="KW-1133">Transmembrane helix</keyword>
<dbReference type="OrthoDB" id="5583277at2759"/>
<dbReference type="PANTHER" id="PTHR36853">
    <property type="entry name" value="EXPRESSED PROTEIN"/>
    <property type="match status" value="1"/>
</dbReference>
<sequence>MKAIAICALLSGLAGAVDVYLYPASMITPSLSVSQAGAALSRHLGLEHYEPLGDDVDTNDGLGRQEAFVGRGAGNALLVGVYEEDVQDAIPTSYEKSFSLSSELPAATLLNLIPTYLDRARHTYSYIFAPETLPEKTPRMLDIFSVPSSSSQSFLSQMTTLVDFAESEDVPTDKFAAIQLTGLSVLAAEYGRQSEQYKLAAETIRGFLSSVTEMRDLKLAVVTLPPSVPLAKRQASSLIQPPQTPFPSPQPGPAQPINAIATCYTSAETCGNSTGSCSGHGQCVPATKQGHTCYVCACSATKDSKGQTEDWAGTACERRDVSSPFVLLSGTAIALILLVGASVVLLTGIGEQELPSTLTGGVAPTRKD</sequence>
<reference evidence="4 5" key="1">
    <citation type="journal article" date="2012" name="Science">
        <title>The Paleozoic origin of enzymatic lignin decomposition reconstructed from 31 fungal genomes.</title>
        <authorList>
            <person name="Floudas D."/>
            <person name="Binder M."/>
            <person name="Riley R."/>
            <person name="Barry K."/>
            <person name="Blanchette R.A."/>
            <person name="Henrissat B."/>
            <person name="Martinez A.T."/>
            <person name="Otillar R."/>
            <person name="Spatafora J.W."/>
            <person name="Yadav J.S."/>
            <person name="Aerts A."/>
            <person name="Benoit I."/>
            <person name="Boyd A."/>
            <person name="Carlson A."/>
            <person name="Copeland A."/>
            <person name="Coutinho P.M."/>
            <person name="de Vries R.P."/>
            <person name="Ferreira P."/>
            <person name="Findley K."/>
            <person name="Foster B."/>
            <person name="Gaskell J."/>
            <person name="Glotzer D."/>
            <person name="Gorecki P."/>
            <person name="Heitman J."/>
            <person name="Hesse C."/>
            <person name="Hori C."/>
            <person name="Igarashi K."/>
            <person name="Jurgens J.A."/>
            <person name="Kallen N."/>
            <person name="Kersten P."/>
            <person name="Kohler A."/>
            <person name="Kuees U."/>
            <person name="Kumar T.K.A."/>
            <person name="Kuo A."/>
            <person name="LaButti K."/>
            <person name="Larrondo L.F."/>
            <person name="Lindquist E."/>
            <person name="Ling A."/>
            <person name="Lombard V."/>
            <person name="Lucas S."/>
            <person name="Lundell T."/>
            <person name="Martin R."/>
            <person name="McLaughlin D.J."/>
            <person name="Morgenstern I."/>
            <person name="Morin E."/>
            <person name="Murat C."/>
            <person name="Nagy L.G."/>
            <person name="Nolan M."/>
            <person name="Ohm R.A."/>
            <person name="Patyshakuliyeva A."/>
            <person name="Rokas A."/>
            <person name="Ruiz-Duenas F.J."/>
            <person name="Sabat G."/>
            <person name="Salamov A."/>
            <person name="Samejima M."/>
            <person name="Schmutz J."/>
            <person name="Slot J.C."/>
            <person name="St John F."/>
            <person name="Stenlid J."/>
            <person name="Sun H."/>
            <person name="Sun S."/>
            <person name="Syed K."/>
            <person name="Tsang A."/>
            <person name="Wiebenga A."/>
            <person name="Young D."/>
            <person name="Pisabarro A."/>
            <person name="Eastwood D.C."/>
            <person name="Martin F."/>
            <person name="Cullen D."/>
            <person name="Grigoriev I.V."/>
            <person name="Hibbett D.S."/>
        </authorList>
    </citation>
    <scope>NUCLEOTIDE SEQUENCE</scope>
    <source>
        <strain evidence="5">FP-58527</strain>
    </source>
</reference>
<evidence type="ECO:0000256" key="1">
    <source>
        <dbReference type="SAM" id="Phobius"/>
    </source>
</evidence>
<evidence type="ECO:0000313" key="4">
    <source>
        <dbReference type="EMBL" id="EPT04670.1"/>
    </source>
</evidence>
<gene>
    <name evidence="4" type="ORF">FOMPIDRAFT_1021847</name>
</gene>
<keyword evidence="1" id="KW-0812">Transmembrane</keyword>
<name>S8G306_FOMSC</name>
<dbReference type="STRING" id="743788.S8G306"/>